<keyword evidence="2" id="KW-1185">Reference proteome</keyword>
<gene>
    <name evidence="1" type="ORF">QFC22_004365</name>
</gene>
<accession>A0ACC2X1R5</accession>
<name>A0ACC2X1R5_9TREE</name>
<evidence type="ECO:0000313" key="2">
    <source>
        <dbReference type="Proteomes" id="UP001243375"/>
    </source>
</evidence>
<sequence length="473" mass="52876">MATTIARHRLMVVGDRRTGNAEAGPSLHANALVVNHHDQSVAALAQLHIVSENTVSDNALLGFMQSLTTDRKETLPTSSEEPPLVKVDDDEADRRTGDRKGKAAVRTKKVVCLWEGCGKSFSKPAKLREHELSHTGERPHVCNECGASYIRASHLSAHARTHQSPEEKSFQCTHEGCDKRFWTAQHLSRHEKLHEIPLEYECPHCEQAFAKHHQLRSHIASSHAPEGTKPFQCPHPTCTWSFATSQKLKVHQRTHDESRYMCSHDVHGELGVVFATWSALRAHIKAEHPPKCPFAECKGRIFKTTKNLREHLKIHAEHGDDLQLAKSHRQDDDSVEEIIEGANVNDHGKGGPTAGQTGDDDLSDSSYVPEVASKQTPLQTVTENVVNLLTGLHHIDTALLEKRPLLCPCESVDAFNRCRHRFGRLYDLRRHVKKHHGLDVTEEEVRVMLKDANKASLGTSTRPDAQVNFVTLS</sequence>
<evidence type="ECO:0000313" key="1">
    <source>
        <dbReference type="EMBL" id="KAJ9117515.1"/>
    </source>
</evidence>
<organism evidence="1 2">
    <name type="scientific">Naganishia vaughanmartiniae</name>
    <dbReference type="NCBI Taxonomy" id="1424756"/>
    <lineage>
        <taxon>Eukaryota</taxon>
        <taxon>Fungi</taxon>
        <taxon>Dikarya</taxon>
        <taxon>Basidiomycota</taxon>
        <taxon>Agaricomycotina</taxon>
        <taxon>Tremellomycetes</taxon>
        <taxon>Filobasidiales</taxon>
        <taxon>Filobasidiaceae</taxon>
        <taxon>Naganishia</taxon>
    </lineage>
</organism>
<reference evidence="1" key="1">
    <citation type="submission" date="2023-04" db="EMBL/GenBank/DDBJ databases">
        <title>Draft Genome sequencing of Naganishia species isolated from polar environments using Oxford Nanopore Technology.</title>
        <authorList>
            <person name="Leo P."/>
            <person name="Venkateswaran K."/>
        </authorList>
    </citation>
    <scope>NUCLEOTIDE SEQUENCE</scope>
    <source>
        <strain evidence="1">MNA-CCFEE 5425</strain>
    </source>
</reference>
<protein>
    <submittedName>
        <fullName evidence="1">Uncharacterized protein</fullName>
    </submittedName>
</protein>
<dbReference type="Proteomes" id="UP001243375">
    <property type="component" value="Unassembled WGS sequence"/>
</dbReference>
<dbReference type="EMBL" id="JASBWU010000012">
    <property type="protein sequence ID" value="KAJ9117515.1"/>
    <property type="molecule type" value="Genomic_DNA"/>
</dbReference>
<proteinExistence type="predicted"/>
<comment type="caution">
    <text evidence="1">The sequence shown here is derived from an EMBL/GenBank/DDBJ whole genome shotgun (WGS) entry which is preliminary data.</text>
</comment>